<feature type="region of interest" description="Disordered" evidence="8">
    <location>
        <begin position="945"/>
        <end position="994"/>
    </location>
</feature>
<comment type="caution">
    <text evidence="10">The sequence shown here is derived from an EMBL/GenBank/DDBJ whole genome shotgun (WGS) entry which is preliminary data.</text>
</comment>
<evidence type="ECO:0000256" key="8">
    <source>
        <dbReference type="SAM" id="MobiDB-lite"/>
    </source>
</evidence>
<name>A0ABD0X0Z3_UMBPY</name>
<dbReference type="InterPro" id="IPR026085">
    <property type="entry name" value="ATF7-int"/>
</dbReference>
<evidence type="ECO:0000313" key="11">
    <source>
        <dbReference type="Proteomes" id="UP001557470"/>
    </source>
</evidence>
<feature type="compositionally biased region" description="Low complexity" evidence="8">
    <location>
        <begin position="959"/>
        <end position="973"/>
    </location>
</feature>
<dbReference type="InterPro" id="IPR031870">
    <property type="entry name" value="ATF7IP_BD"/>
</dbReference>
<feature type="region of interest" description="Disordered" evidence="8">
    <location>
        <begin position="814"/>
        <end position="839"/>
    </location>
</feature>
<feature type="compositionally biased region" description="Low complexity" evidence="8">
    <location>
        <begin position="827"/>
        <end position="839"/>
    </location>
</feature>
<reference evidence="10 11" key="1">
    <citation type="submission" date="2024-06" db="EMBL/GenBank/DDBJ databases">
        <authorList>
            <person name="Pan Q."/>
            <person name="Wen M."/>
            <person name="Jouanno E."/>
            <person name="Zahm M."/>
            <person name="Klopp C."/>
            <person name="Cabau C."/>
            <person name="Louis A."/>
            <person name="Berthelot C."/>
            <person name="Parey E."/>
            <person name="Roest Crollius H."/>
            <person name="Montfort J."/>
            <person name="Robinson-Rechavi M."/>
            <person name="Bouchez O."/>
            <person name="Lampietro C."/>
            <person name="Lopez Roques C."/>
            <person name="Donnadieu C."/>
            <person name="Postlethwait J."/>
            <person name="Bobe J."/>
            <person name="Verreycken H."/>
            <person name="Guiguen Y."/>
        </authorList>
    </citation>
    <scope>NUCLEOTIDE SEQUENCE [LARGE SCALE GENOMIC DNA]</scope>
    <source>
        <strain evidence="10">Up_M1</strain>
        <tissue evidence="10">Testis</tissue>
    </source>
</reference>
<feature type="compositionally biased region" description="Polar residues" evidence="8">
    <location>
        <begin position="974"/>
        <end position="993"/>
    </location>
</feature>
<dbReference type="InterPro" id="IPR013783">
    <property type="entry name" value="Ig-like_fold"/>
</dbReference>
<evidence type="ECO:0000256" key="3">
    <source>
        <dbReference type="ARBA" id="ARBA00022491"/>
    </source>
</evidence>
<evidence type="ECO:0000256" key="5">
    <source>
        <dbReference type="ARBA" id="ARBA00023159"/>
    </source>
</evidence>
<evidence type="ECO:0000313" key="10">
    <source>
        <dbReference type="EMBL" id="KAL0992988.1"/>
    </source>
</evidence>
<feature type="compositionally biased region" description="Acidic residues" evidence="8">
    <location>
        <begin position="247"/>
        <end position="262"/>
    </location>
</feature>
<dbReference type="PROSITE" id="PS50853">
    <property type="entry name" value="FN3"/>
    <property type="match status" value="1"/>
</dbReference>
<feature type="compositionally biased region" description="Low complexity" evidence="8">
    <location>
        <begin position="1101"/>
        <end position="1115"/>
    </location>
</feature>
<organism evidence="10 11">
    <name type="scientific">Umbra pygmaea</name>
    <name type="common">Eastern mudminnow</name>
    <dbReference type="NCBI Taxonomy" id="75934"/>
    <lineage>
        <taxon>Eukaryota</taxon>
        <taxon>Metazoa</taxon>
        <taxon>Chordata</taxon>
        <taxon>Craniata</taxon>
        <taxon>Vertebrata</taxon>
        <taxon>Euteleostomi</taxon>
        <taxon>Actinopterygii</taxon>
        <taxon>Neopterygii</taxon>
        <taxon>Teleostei</taxon>
        <taxon>Protacanthopterygii</taxon>
        <taxon>Esociformes</taxon>
        <taxon>Umbridae</taxon>
        <taxon>Umbra</taxon>
    </lineage>
</organism>
<protein>
    <recommendedName>
        <fullName evidence="9">Fibronectin type-III domain-containing protein</fullName>
    </recommendedName>
</protein>
<keyword evidence="6" id="KW-0804">Transcription</keyword>
<evidence type="ECO:0000256" key="4">
    <source>
        <dbReference type="ARBA" id="ARBA00023015"/>
    </source>
</evidence>
<keyword evidence="4" id="KW-0805">Transcription regulation</keyword>
<feature type="compositionally biased region" description="Polar residues" evidence="8">
    <location>
        <begin position="814"/>
        <end position="826"/>
    </location>
</feature>
<evidence type="ECO:0000256" key="6">
    <source>
        <dbReference type="ARBA" id="ARBA00023163"/>
    </source>
</evidence>
<dbReference type="PANTHER" id="PTHR23210">
    <property type="entry name" value="ACTIVATING TRANSCRIPTION FACTOR 7 INTERACTING PROTEIN"/>
    <property type="match status" value="1"/>
</dbReference>
<comment type="similarity">
    <text evidence="2">Belongs to the MCAF family.</text>
</comment>
<dbReference type="SUPFAM" id="SSF49265">
    <property type="entry name" value="Fibronectin type III"/>
    <property type="match status" value="1"/>
</dbReference>
<dbReference type="Pfam" id="PF16794">
    <property type="entry name" value="fn3_4"/>
    <property type="match status" value="1"/>
</dbReference>
<comment type="subcellular location">
    <subcellularLocation>
        <location evidence="1">Nucleus</location>
    </subcellularLocation>
</comment>
<accession>A0ABD0X0Z3</accession>
<keyword evidence="5" id="KW-0010">Activator</keyword>
<feature type="compositionally biased region" description="Polar residues" evidence="8">
    <location>
        <begin position="945"/>
        <end position="955"/>
    </location>
</feature>
<dbReference type="InterPro" id="IPR003961">
    <property type="entry name" value="FN3_dom"/>
</dbReference>
<dbReference type="GO" id="GO:0005634">
    <property type="term" value="C:nucleus"/>
    <property type="evidence" value="ECO:0007669"/>
    <property type="project" value="UniProtKB-SubCell"/>
</dbReference>
<feature type="compositionally biased region" description="Low complexity" evidence="8">
    <location>
        <begin position="220"/>
        <end position="230"/>
    </location>
</feature>
<evidence type="ECO:0000259" key="9">
    <source>
        <dbReference type="PROSITE" id="PS50853"/>
    </source>
</evidence>
<dbReference type="Pfam" id="PF16788">
    <property type="entry name" value="ATF7IP_BD"/>
    <property type="match status" value="1"/>
</dbReference>
<keyword evidence="3" id="KW-0678">Repressor</keyword>
<dbReference type="PANTHER" id="PTHR23210:SF26">
    <property type="entry name" value="ACTIVATING TRANSCRIPTION FACTOR 7-INTERACTING PROTEIN 1"/>
    <property type="match status" value="1"/>
</dbReference>
<dbReference type="InterPro" id="IPR056565">
    <property type="entry name" value="Fn3_ATF7IP"/>
</dbReference>
<evidence type="ECO:0000256" key="7">
    <source>
        <dbReference type="ARBA" id="ARBA00023242"/>
    </source>
</evidence>
<gene>
    <name evidence="10" type="ORF">UPYG_G00101860</name>
</gene>
<dbReference type="InterPro" id="IPR036116">
    <property type="entry name" value="FN3_sf"/>
</dbReference>
<keyword evidence="11" id="KW-1185">Reference proteome</keyword>
<sequence length="1262" mass="134448">MVRILEEEPKVSHFVKCQGMDFAVPEGAFRKIFRAKKTMKVSDRKQLEFLHVNLSSSHSVRTPLQPAVNVKLCKDAVSKEVNTIKRHETTHTVTTSPSTLMDTPPTTETSEELTISASLVASSQNTQSITKYVSEYGPDKDSKLPIEGVEKINGVINGHELSNEDKTSDPSVTSEKIQAFEERETDNMEICLLPLATQDPFSILKLNSKFLQSPNTAVQSTPSPSLSPTHTEAESDQDVGPGFLVLSEDEDIPDESEKENDEEQNKSEDGAAEMIEVNTEKTEHVQSVATVNYPSTVSPLPFQINEEENRYLQGKRALSSDLEVGSQELRDSDMEVVEQHPKRPRVDYEELEIKISGSAESQSKLKKVVQQLVEEQMHVLQLTLFDQGLQELRDRMEKIDKNQRLHSNFKKLQTKFEQLSKIIRISCQATENVTNQVLLPTDVTETSTSTSSAISPLIATATASSSTKAPVPLTATVITTTTASSFTNTLSYQAREKVSNQKHPLRPPSAISPLIATATASSSTKAPVPLTATVITTTTASSFTNTLSYQAREKVSNQVLLPTDVTETSTRTSIALATASSPAISPLTAPFAAIAAESSSAKATAPLTVTAMTTTPASTSTKAPTPLTVTAMTTTTASSSTKAPATATSTSGSALMGLRMLLKNIDDPKGDVRKSPIPTRLSTGPPLLNMPSATYSAGSQSTCQTLMLSNSVPAASAHSGFSLQSFLIMLPDGTAALLSNPNNSQLIPVSTINSRMISNPINATAFLLPKATPYAPVLPKEPSASSLLKYYSGILPNSSITVTPIDTPPATNSHTTIITTPRSTNVATPTPGAAQTTTVPPLATPTIIVKSITTPLPTPTIVATTTPLATPTTTPKILNIPRNASTSTTTNRVQTKTTYMEKPQTTPMAKTTFRIVNPGASGIQKAISTLSGSVCKSASFVSVLNSPSNPSTQKLPESDPTAQPAAPVDPQAPSITGSEATNPPSALTKTSRSARSKAFIDLTEDDEDDDVVVMGVLKPSMSLKASPIPSRAGQQVTATQHSGTAVGLKTSRHSLAQNLARSPHGVRHRPLQHSPVKSTTETTSSTPPSQTSEIPPLPVKSTTETTSATPSSQISPIPPLPVLCSSVNLPLEAASTSPPQQPLLRLTQDQAENGGIVLSWSVTEVDGSCAPVDCYNLYAYHQDHSALAAPEATSSSWKKIGEVKALALPMACTLTQFVSGSKYYFVVHARDVFGRFGPFSEPQCTDVLKPSSSDVVDVENLG</sequence>
<evidence type="ECO:0000256" key="1">
    <source>
        <dbReference type="ARBA" id="ARBA00004123"/>
    </source>
</evidence>
<feature type="region of interest" description="Disordered" evidence="8">
    <location>
        <begin position="873"/>
        <end position="895"/>
    </location>
</feature>
<keyword evidence="7" id="KW-0539">Nucleus</keyword>
<feature type="compositionally biased region" description="Low complexity" evidence="8">
    <location>
        <begin position="1074"/>
        <end position="1094"/>
    </location>
</feature>
<evidence type="ECO:0000256" key="2">
    <source>
        <dbReference type="ARBA" id="ARBA00010344"/>
    </source>
</evidence>
<feature type="region of interest" description="Disordered" evidence="8">
    <location>
        <begin position="1061"/>
        <end position="1115"/>
    </location>
</feature>
<dbReference type="EMBL" id="JAGEUA010000003">
    <property type="protein sequence ID" value="KAL0992988.1"/>
    <property type="molecule type" value="Genomic_DNA"/>
</dbReference>
<dbReference type="AlphaFoldDB" id="A0ABD0X0Z3"/>
<feature type="compositionally biased region" description="Polar residues" evidence="8">
    <location>
        <begin position="882"/>
        <end position="895"/>
    </location>
</feature>
<feature type="region of interest" description="Disordered" evidence="8">
    <location>
        <begin position="1023"/>
        <end position="1044"/>
    </location>
</feature>
<feature type="domain" description="Fibronectin type-III" evidence="9">
    <location>
        <begin position="1138"/>
        <end position="1251"/>
    </location>
</feature>
<dbReference type="Gene3D" id="2.60.40.10">
    <property type="entry name" value="Immunoglobulins"/>
    <property type="match status" value="1"/>
</dbReference>
<feature type="region of interest" description="Disordered" evidence="8">
    <location>
        <begin position="214"/>
        <end position="270"/>
    </location>
</feature>
<proteinExistence type="inferred from homology"/>
<feature type="region of interest" description="Disordered" evidence="8">
    <location>
        <begin position="666"/>
        <end position="688"/>
    </location>
</feature>
<dbReference type="Proteomes" id="UP001557470">
    <property type="component" value="Unassembled WGS sequence"/>
</dbReference>
<feature type="compositionally biased region" description="Polar residues" evidence="8">
    <location>
        <begin position="1032"/>
        <end position="1043"/>
    </location>
</feature>